<evidence type="ECO:0000256" key="1">
    <source>
        <dbReference type="SAM" id="MobiDB-lite"/>
    </source>
</evidence>
<evidence type="ECO:0000313" key="3">
    <source>
        <dbReference type="Proteomes" id="UP001432027"/>
    </source>
</evidence>
<feature type="non-terminal residue" evidence="2">
    <location>
        <position position="104"/>
    </location>
</feature>
<protein>
    <submittedName>
        <fullName evidence="2">Uncharacterized protein</fullName>
    </submittedName>
</protein>
<comment type="caution">
    <text evidence="2">The sequence shown here is derived from an EMBL/GenBank/DDBJ whole genome shotgun (WGS) entry which is preliminary data.</text>
</comment>
<sequence length="104" mass="11622">MSAIRSSKRAINTIDDEESASDQPIVKSVKKGELEPASRAAKQAESRDELAENLLDSDQGLKDGEDNLMVIELEKNELTRENGVLKIELADTRWRINELTQKLA</sequence>
<dbReference type="Proteomes" id="UP001432027">
    <property type="component" value="Unassembled WGS sequence"/>
</dbReference>
<dbReference type="AlphaFoldDB" id="A0AAV5U6M7"/>
<evidence type="ECO:0000313" key="2">
    <source>
        <dbReference type="EMBL" id="GMT02048.1"/>
    </source>
</evidence>
<name>A0AAV5U6M7_9BILA</name>
<accession>A0AAV5U6M7</accession>
<feature type="region of interest" description="Disordered" evidence="1">
    <location>
        <begin position="1"/>
        <end position="49"/>
    </location>
</feature>
<organism evidence="2 3">
    <name type="scientific">Pristionchus entomophagus</name>
    <dbReference type="NCBI Taxonomy" id="358040"/>
    <lineage>
        <taxon>Eukaryota</taxon>
        <taxon>Metazoa</taxon>
        <taxon>Ecdysozoa</taxon>
        <taxon>Nematoda</taxon>
        <taxon>Chromadorea</taxon>
        <taxon>Rhabditida</taxon>
        <taxon>Rhabditina</taxon>
        <taxon>Diplogasteromorpha</taxon>
        <taxon>Diplogasteroidea</taxon>
        <taxon>Neodiplogasteridae</taxon>
        <taxon>Pristionchus</taxon>
    </lineage>
</organism>
<proteinExistence type="predicted"/>
<reference evidence="2" key="1">
    <citation type="submission" date="2023-10" db="EMBL/GenBank/DDBJ databases">
        <title>Genome assembly of Pristionchus species.</title>
        <authorList>
            <person name="Yoshida K."/>
            <person name="Sommer R.J."/>
        </authorList>
    </citation>
    <scope>NUCLEOTIDE SEQUENCE</scope>
    <source>
        <strain evidence="2">RS0144</strain>
    </source>
</reference>
<gene>
    <name evidence="2" type="ORF">PENTCL1PPCAC_24222</name>
</gene>
<feature type="compositionally biased region" description="Basic and acidic residues" evidence="1">
    <location>
        <begin position="30"/>
        <end position="49"/>
    </location>
</feature>
<keyword evidence="3" id="KW-1185">Reference proteome</keyword>
<dbReference type="EMBL" id="BTSX01000005">
    <property type="protein sequence ID" value="GMT02048.1"/>
    <property type="molecule type" value="Genomic_DNA"/>
</dbReference>